<dbReference type="SUPFAM" id="SSF53474">
    <property type="entry name" value="alpha/beta-Hydrolases"/>
    <property type="match status" value="1"/>
</dbReference>
<evidence type="ECO:0000259" key="3">
    <source>
        <dbReference type="Pfam" id="PF20434"/>
    </source>
</evidence>
<feature type="domain" description="BD-FAE-like" evidence="3">
    <location>
        <begin position="23"/>
        <end position="210"/>
    </location>
</feature>
<keyword evidence="2 4" id="KW-0378">Hydrolase</keyword>
<sequence>MTGIHESSMIYEAADGSELPMLVFEPAGGRQPAAGVVLFHGGALRKGSADELTPHCRQLALRGIFAVSAGYRLLDQGAMGIVDCVADVRRAIERFGGLAASRGLGASRLASGGSSAGGHLALVAAMTNHEAPCPAVEPGVAAVVALNPPVDLLAFSPERQQWIEEDIGVAAGRAIDYSPIEFVRPGNPPMLIQHGTDDKVVPIDQVRRFRDVMVQVGNECVLLEHERAEHAFHYPGPGGHFDAVIDATAEFLLERLAAG</sequence>
<dbReference type="InterPro" id="IPR049492">
    <property type="entry name" value="BD-FAE-like_dom"/>
</dbReference>
<dbReference type="Proteomes" id="UP000545761">
    <property type="component" value="Unassembled WGS sequence"/>
</dbReference>
<dbReference type="EMBL" id="JACEHE010000015">
    <property type="protein sequence ID" value="MBA2948833.1"/>
    <property type="molecule type" value="Genomic_DNA"/>
</dbReference>
<dbReference type="RefSeq" id="WP_181659760.1">
    <property type="nucleotide sequence ID" value="NZ_JACEHE010000015.1"/>
</dbReference>
<accession>A0A7W0DPE1</accession>
<dbReference type="AlphaFoldDB" id="A0A7W0DPE1"/>
<evidence type="ECO:0000313" key="5">
    <source>
        <dbReference type="Proteomes" id="UP000545761"/>
    </source>
</evidence>
<evidence type="ECO:0000256" key="2">
    <source>
        <dbReference type="ARBA" id="ARBA00022801"/>
    </source>
</evidence>
<evidence type="ECO:0000256" key="1">
    <source>
        <dbReference type="ARBA" id="ARBA00010515"/>
    </source>
</evidence>
<comment type="caution">
    <text evidence="4">The sequence shown here is derived from an EMBL/GenBank/DDBJ whole genome shotgun (WGS) entry which is preliminary data.</text>
</comment>
<dbReference type="Gene3D" id="3.40.50.1820">
    <property type="entry name" value="alpha/beta hydrolase"/>
    <property type="match status" value="1"/>
</dbReference>
<reference evidence="4 5" key="1">
    <citation type="submission" date="2020-07" db="EMBL/GenBank/DDBJ databases">
        <title>Streptomyces isolated from Indian soil.</title>
        <authorList>
            <person name="Mandal S."/>
            <person name="Maiti P.K."/>
        </authorList>
    </citation>
    <scope>NUCLEOTIDE SEQUENCE [LARGE SCALE GENOMIC DNA]</scope>
    <source>
        <strain evidence="4 5">PSKA28</strain>
    </source>
</reference>
<dbReference type="InterPro" id="IPR050300">
    <property type="entry name" value="GDXG_lipolytic_enzyme"/>
</dbReference>
<gene>
    <name evidence="4" type="ORF">H1D24_24190</name>
</gene>
<dbReference type="Pfam" id="PF20434">
    <property type="entry name" value="BD-FAE"/>
    <property type="match status" value="1"/>
</dbReference>
<organism evidence="4 5">
    <name type="scientific">Streptomyces himalayensis subsp. himalayensis</name>
    <dbReference type="NCBI Taxonomy" id="2756131"/>
    <lineage>
        <taxon>Bacteria</taxon>
        <taxon>Bacillati</taxon>
        <taxon>Actinomycetota</taxon>
        <taxon>Actinomycetes</taxon>
        <taxon>Kitasatosporales</taxon>
        <taxon>Streptomycetaceae</taxon>
        <taxon>Streptomyces</taxon>
        <taxon>Streptomyces himalayensis</taxon>
    </lineage>
</organism>
<dbReference type="InterPro" id="IPR029058">
    <property type="entry name" value="AB_hydrolase_fold"/>
</dbReference>
<comment type="similarity">
    <text evidence="1">Belongs to the 'GDXG' lipolytic enzyme family.</text>
</comment>
<name>A0A7W0DPE1_9ACTN</name>
<protein>
    <submittedName>
        <fullName evidence="4">Alpha/beta hydrolase</fullName>
    </submittedName>
</protein>
<dbReference type="PANTHER" id="PTHR48081">
    <property type="entry name" value="AB HYDROLASE SUPERFAMILY PROTEIN C4A8.06C"/>
    <property type="match status" value="1"/>
</dbReference>
<proteinExistence type="inferred from homology"/>
<dbReference type="GO" id="GO:0004806">
    <property type="term" value="F:triacylglycerol lipase activity"/>
    <property type="evidence" value="ECO:0007669"/>
    <property type="project" value="TreeGrafter"/>
</dbReference>
<dbReference type="PANTHER" id="PTHR48081:SF30">
    <property type="entry name" value="ACETYL-HYDROLASE LIPR-RELATED"/>
    <property type="match status" value="1"/>
</dbReference>
<evidence type="ECO:0000313" key="4">
    <source>
        <dbReference type="EMBL" id="MBA2948833.1"/>
    </source>
</evidence>